<evidence type="ECO:0000256" key="1">
    <source>
        <dbReference type="ARBA" id="ARBA00004138"/>
    </source>
</evidence>
<dbReference type="PANTHER" id="PTHR14885:SF1">
    <property type="entry name" value="CILIA- AND FLAGELLA-ASSOCIATED PROTEIN 43"/>
    <property type="match status" value="1"/>
</dbReference>
<keyword evidence="4 9" id="KW-0853">WD repeat</keyword>
<dbReference type="Proteomes" id="UP001165090">
    <property type="component" value="Unassembled WGS sequence"/>
</dbReference>
<dbReference type="EMBL" id="BSDZ01000079">
    <property type="protein sequence ID" value="GLI68455.1"/>
    <property type="molecule type" value="Genomic_DNA"/>
</dbReference>
<feature type="compositionally biased region" description="Pro residues" evidence="10">
    <location>
        <begin position="1477"/>
        <end position="1496"/>
    </location>
</feature>
<evidence type="ECO:0000256" key="7">
    <source>
        <dbReference type="ARBA" id="ARBA00023212"/>
    </source>
</evidence>
<dbReference type="Pfam" id="PF00400">
    <property type="entry name" value="WD40"/>
    <property type="match status" value="1"/>
</dbReference>
<protein>
    <recommendedName>
        <fullName evidence="13">Cilia- and flagella-associated protein 43</fullName>
    </recommendedName>
</protein>
<keyword evidence="12" id="KW-1185">Reference proteome</keyword>
<feature type="region of interest" description="Disordered" evidence="10">
    <location>
        <begin position="255"/>
        <end position="278"/>
    </location>
</feature>
<feature type="region of interest" description="Disordered" evidence="10">
    <location>
        <begin position="1915"/>
        <end position="1938"/>
    </location>
</feature>
<dbReference type="InterPro" id="IPR001680">
    <property type="entry name" value="WD40_rpt"/>
</dbReference>
<dbReference type="Pfam" id="PF25828">
    <property type="entry name" value="CC_Cfap43"/>
    <property type="match status" value="2"/>
</dbReference>
<feature type="region of interest" description="Disordered" evidence="10">
    <location>
        <begin position="1166"/>
        <end position="1186"/>
    </location>
</feature>
<evidence type="ECO:0000256" key="2">
    <source>
        <dbReference type="ARBA" id="ARBA00004245"/>
    </source>
</evidence>
<evidence type="ECO:0000313" key="11">
    <source>
        <dbReference type="EMBL" id="GLI68455.1"/>
    </source>
</evidence>
<feature type="repeat" description="WD" evidence="9">
    <location>
        <begin position="434"/>
        <end position="462"/>
    </location>
</feature>
<proteinExistence type="predicted"/>
<keyword evidence="5" id="KW-0677">Repeat</keyword>
<keyword evidence="8" id="KW-0966">Cell projection</keyword>
<sequence>MAFQTKFAIGYNGSSIAWLGPDEVAWTCGNAVITQSLSTRAQRVLKGTGFGISCFSVSKRHGLIAVAEKGLKPNVFIYSTKTLQLLMRLSPGELTKDEEQASPGGSTDKQQQPNVVTLGITALAFSGDGERLVVCGDEPDCSVIVYGWRKVEVLGRSRLPPSQPATQVSFHPLDPTILATTHGGTTSVWYLEAMWDRTLFRYQSIPAGALPPGHDITAHVWCPHGLYVGTNGGGLALLDVTTMAPLSVGLAPAAVAASEPPSPGGGGGAAAGGGAGGSVSPASGGSASGAFASAAAAAVAAVVAAGQPALVLDAAGPGAGVSALALNRDHVVVCGTDGSVHVFSQAPVAVGHGSPAFSHEIWLARGGSTGVAIISAECGGQDHSTLILSCPDGTIYRAPVGPHIGGGVTARAGYTTAIQIGDYPVGRLAGIVPHPGGGAFLTAGADGSVRLWAVEDGQLLARKALSAAQCALAAAAPGAGLAAVGSETGVVRVLVLPTAPSQKDGASTGGAPAPSSSSAPSQQFRVMYRRRLHTAPIDALAFSPNNDLLLSAGRDGAVWLVALDARTGACRALGFVLLPTGERVLGVTWPHAGSDVLEGETALLTLAGGGMMSITVSAELTSGNWRNPHPDMMLVWPQATVALNARALGSDSGEGGTSGAPEPVVVRLLRLEVPLLALTTAPHDRTGEVYGLGADKQLHKLALPAEAAAWAGLRARPLRSAVHVPAHARPGGGVAMAPGGHVLVTGGADGTVAMRNLNLVALGDSVAAAAGSALHDVTAGGLVSISFDATGRYFASAGADGAIVIFEVAPAAGTAHLVINPPWPAVPYGGSVTATSRVDADAIDDPSELTEVELVRRQVALEASGGNGESKRAAVTAKLTALRGRIAELLEANLAAPELERLDRSDLIVDVGLVERLKRDTEARVATVAASVRRDNLRTELLAERLRKMVWDNLAVKGAVVSGLRSSLVVPNFPLTQPGPHERVLRQVTMLRRVELLEHQALGVVPYNFMFRGNGMEGLGDGDDAYDGSTPTPAAAAALSMGNGGIDPDTLLYSDFDLHCSTRKALQMYLLKQKIRDLKTAFNADFSRVAAQKRADCDRIADLNVRIDETVKDLRKMGAVPPAALLEERYQLGSQDTRDNIQATVLTVREEEVGIERYVTPEERARQDAVRRAEEEATKRSARDNAGERALRQMMGGTLAPRGGGIDGDGNPFSLPPPPWLAAMGLDPDTVNPKMLSEEQARDLKDWQAREKSLQEERSRRVGMLELELRTAKAAAEDAVVRFDEALAALAVRRHRVAADVAALEARTLSLAASLSRCARSSEAVEKQLLARLGAAKEAHGRAAAELSERRADLADLDSKHAAAAAEERQLDRNFKKEFLDADMYFNRLLQLYRARRSDQLVAAATGSGATSIGAQASYSQAGVMEPSGSSFRSGPGMTGPGATSIHHQASGHPGALTSAPTESGSVSGQTAAAAPHPQPLPANAPPPTYSHPPPVLPASISAASLEAFPEVPPGMLLSTRSDGRPISAMSVATVAASGASASQHSHHGGTGHGPTGHGPMGHGGGSHAGGAAGHGSQPHGGHTHATLDASFKPEGLDAALWDKFVSYRGARLEAEASLRLTQVDLSLARRDLPELESREASLAVEMDSLMSAITVLRTERRTSAYDNELQLRLLAGQVEVTPPVAAPSNLSDARLLSRSVVEALNSVVLGKGTKKVEILTAMKDFKRGIYAAQWEAAAADMLLEDLRSKIRDLQLLHVTRDMQTVLKDGEDRSAAVEAASLEALMKQRERLHSKALEEKRRRLAKLAGEVASRSGQNQEVAVHLVTLGKVLEEQQRLQAGMQSSSEQAARRMRSLVTHKKLKEIALAQQTELADLRGQVEKMRLRTYPTFVELKSVGGMPAPPHRLPPDLKVLTGGPSSASAGVGAGGGQSNSRFRM</sequence>
<reference evidence="11 12" key="1">
    <citation type="journal article" date="2023" name="IScience">
        <title>Expanded male sex-determining region conserved during the evolution of homothallism in the green alga Volvox.</title>
        <authorList>
            <person name="Yamamoto K."/>
            <person name="Matsuzaki R."/>
            <person name="Mahakham W."/>
            <person name="Heman W."/>
            <person name="Sekimoto H."/>
            <person name="Kawachi M."/>
            <person name="Minakuchi Y."/>
            <person name="Toyoda A."/>
            <person name="Nozaki H."/>
        </authorList>
    </citation>
    <scope>NUCLEOTIDE SEQUENCE [LARGE SCALE GENOMIC DNA]</scope>
    <source>
        <strain evidence="11 12">NIES-4468</strain>
    </source>
</reference>
<evidence type="ECO:0000256" key="10">
    <source>
        <dbReference type="SAM" id="MobiDB-lite"/>
    </source>
</evidence>
<keyword evidence="6" id="KW-0175">Coiled coil</keyword>
<evidence type="ECO:0000256" key="4">
    <source>
        <dbReference type="ARBA" id="ARBA00022574"/>
    </source>
</evidence>
<comment type="subcellular location">
    <subcellularLocation>
        <location evidence="1">Cell projection</location>
        <location evidence="1">Cilium</location>
    </subcellularLocation>
    <subcellularLocation>
        <location evidence="2">Cytoplasm</location>
        <location evidence="2">Cytoskeleton</location>
    </subcellularLocation>
</comment>
<evidence type="ECO:0000256" key="5">
    <source>
        <dbReference type="ARBA" id="ARBA00022737"/>
    </source>
</evidence>
<evidence type="ECO:0000256" key="9">
    <source>
        <dbReference type="PROSITE-ProRule" id="PRU00221"/>
    </source>
</evidence>
<feature type="region of interest" description="Disordered" evidence="10">
    <location>
        <begin position="1535"/>
        <end position="1589"/>
    </location>
</feature>
<keyword evidence="7" id="KW-0206">Cytoskeleton</keyword>
<evidence type="ECO:0000256" key="6">
    <source>
        <dbReference type="ARBA" id="ARBA00023054"/>
    </source>
</evidence>
<dbReference type="InterPro" id="IPR015943">
    <property type="entry name" value="WD40/YVTN_repeat-like_dom_sf"/>
</dbReference>
<feature type="repeat" description="WD" evidence="9">
    <location>
        <begin position="530"/>
        <end position="558"/>
    </location>
</feature>
<name>A0ABQ5SF26_9CHLO</name>
<dbReference type="Gene3D" id="2.130.10.10">
    <property type="entry name" value="YVTN repeat-like/Quinoprotein amine dehydrogenase"/>
    <property type="match status" value="3"/>
</dbReference>
<feature type="compositionally biased region" description="Low complexity" evidence="10">
    <location>
        <begin position="505"/>
        <end position="521"/>
    </location>
</feature>
<dbReference type="InterPro" id="IPR011047">
    <property type="entry name" value="Quinoprotein_ADH-like_sf"/>
</dbReference>
<organism evidence="11 12">
    <name type="scientific">Volvox africanus</name>
    <dbReference type="NCBI Taxonomy" id="51714"/>
    <lineage>
        <taxon>Eukaryota</taxon>
        <taxon>Viridiplantae</taxon>
        <taxon>Chlorophyta</taxon>
        <taxon>core chlorophytes</taxon>
        <taxon>Chlorophyceae</taxon>
        <taxon>CS clade</taxon>
        <taxon>Chlamydomonadales</taxon>
        <taxon>Volvocaceae</taxon>
        <taxon>Volvox</taxon>
    </lineage>
</organism>
<dbReference type="SUPFAM" id="SSF50998">
    <property type="entry name" value="Quinoprotein alcohol dehydrogenase-like"/>
    <property type="match status" value="1"/>
</dbReference>
<dbReference type="SMART" id="SM00320">
    <property type="entry name" value="WD40"/>
    <property type="match status" value="8"/>
</dbReference>
<feature type="compositionally biased region" description="Gly residues" evidence="10">
    <location>
        <begin position="264"/>
        <end position="277"/>
    </location>
</feature>
<comment type="caution">
    <text evidence="11">The sequence shown here is derived from an EMBL/GenBank/DDBJ whole genome shotgun (WGS) entry which is preliminary data.</text>
</comment>
<feature type="compositionally biased region" description="Low complexity" evidence="10">
    <location>
        <begin position="1535"/>
        <end position="1544"/>
    </location>
</feature>
<dbReference type="PANTHER" id="PTHR14885">
    <property type="entry name" value="CILIA- AND FLAGELLA-ASSOCIATED PROTEIN 43-RELATED"/>
    <property type="match status" value="1"/>
</dbReference>
<evidence type="ECO:0000256" key="3">
    <source>
        <dbReference type="ARBA" id="ARBA00022490"/>
    </source>
</evidence>
<feature type="region of interest" description="Disordered" evidence="10">
    <location>
        <begin position="1424"/>
        <end position="1496"/>
    </location>
</feature>
<feature type="compositionally biased region" description="Gly residues" evidence="10">
    <location>
        <begin position="1551"/>
        <end position="1574"/>
    </location>
</feature>
<keyword evidence="3" id="KW-0963">Cytoplasm</keyword>
<evidence type="ECO:0000313" key="12">
    <source>
        <dbReference type="Proteomes" id="UP001165090"/>
    </source>
</evidence>
<gene>
    <name evidence="11" type="ORF">VaNZ11_012877</name>
</gene>
<accession>A0ABQ5SF26</accession>
<feature type="region of interest" description="Disordered" evidence="10">
    <location>
        <begin position="501"/>
        <end position="521"/>
    </location>
</feature>
<dbReference type="PROSITE" id="PS50082">
    <property type="entry name" value="WD_REPEATS_2"/>
    <property type="match status" value="2"/>
</dbReference>
<evidence type="ECO:0008006" key="13">
    <source>
        <dbReference type="Google" id="ProtNLM"/>
    </source>
</evidence>
<evidence type="ECO:0000256" key="8">
    <source>
        <dbReference type="ARBA" id="ARBA00023273"/>
    </source>
</evidence>
<feature type="compositionally biased region" description="Polar residues" evidence="10">
    <location>
        <begin position="1459"/>
        <end position="1471"/>
    </location>
</feature>